<evidence type="ECO:0000256" key="4">
    <source>
        <dbReference type="ARBA" id="ARBA00023315"/>
    </source>
</evidence>
<keyword evidence="4 5" id="KW-0012">Acyltransferase</keyword>
<dbReference type="AlphaFoldDB" id="A0A839USM9"/>
<dbReference type="SUPFAM" id="SSF55729">
    <property type="entry name" value="Acyl-CoA N-acyltransferases (Nat)"/>
    <property type="match status" value="1"/>
</dbReference>
<dbReference type="Gene3D" id="3.40.630.30">
    <property type="match status" value="1"/>
</dbReference>
<evidence type="ECO:0000313" key="8">
    <source>
        <dbReference type="EMBL" id="MBB3169470.1"/>
    </source>
</evidence>
<dbReference type="Pfam" id="PF00583">
    <property type="entry name" value="Acetyltransf_1"/>
    <property type="match status" value="1"/>
</dbReference>
<dbReference type="GO" id="GO:0008999">
    <property type="term" value="F:protein-N-terminal-alanine acetyltransferase activity"/>
    <property type="evidence" value="ECO:0007669"/>
    <property type="project" value="UniProtKB-UniRule"/>
</dbReference>
<accession>A0A839USM9</accession>
<keyword evidence="9" id="KW-1185">Reference proteome</keyword>
<feature type="binding site" evidence="5">
    <location>
        <begin position="73"/>
        <end position="75"/>
    </location>
    <ligand>
        <name>acetyl-CoA</name>
        <dbReference type="ChEBI" id="CHEBI:57288"/>
    </ligand>
</feature>
<comment type="catalytic activity">
    <reaction evidence="5 6">
        <text>N-terminal L-alanyl-[ribosomal protein bS18] + acetyl-CoA = N-terminal N(alpha)-acetyl-L-alanyl-[ribosomal protein bS18] + CoA + H(+)</text>
        <dbReference type="Rhea" id="RHEA:43756"/>
        <dbReference type="Rhea" id="RHEA-COMP:10676"/>
        <dbReference type="Rhea" id="RHEA-COMP:10677"/>
        <dbReference type="ChEBI" id="CHEBI:15378"/>
        <dbReference type="ChEBI" id="CHEBI:57287"/>
        <dbReference type="ChEBI" id="CHEBI:57288"/>
        <dbReference type="ChEBI" id="CHEBI:64718"/>
        <dbReference type="ChEBI" id="CHEBI:83683"/>
        <dbReference type="EC" id="2.3.1.266"/>
    </reaction>
</comment>
<comment type="subcellular location">
    <subcellularLocation>
        <location evidence="5 6">Cytoplasm</location>
    </subcellularLocation>
</comment>
<evidence type="ECO:0000259" key="7">
    <source>
        <dbReference type="PROSITE" id="PS51186"/>
    </source>
</evidence>
<feature type="active site" description="Proton donor" evidence="5">
    <location>
        <position position="118"/>
    </location>
</feature>
<proteinExistence type="inferred from homology"/>
<dbReference type="GO" id="GO:0005737">
    <property type="term" value="C:cytoplasm"/>
    <property type="evidence" value="ECO:0007669"/>
    <property type="project" value="UniProtKB-SubCell"/>
</dbReference>
<evidence type="ECO:0000256" key="2">
    <source>
        <dbReference type="ARBA" id="ARBA00022490"/>
    </source>
</evidence>
<comment type="caution">
    <text evidence="8">The sequence shown here is derived from an EMBL/GenBank/DDBJ whole genome shotgun (WGS) entry which is preliminary data.</text>
</comment>
<name>A0A839USM9_9GAMM</name>
<dbReference type="RefSeq" id="WP_183910932.1">
    <property type="nucleotide sequence ID" value="NZ_JACHXZ010000003.1"/>
</dbReference>
<dbReference type="Proteomes" id="UP000559987">
    <property type="component" value="Unassembled WGS sequence"/>
</dbReference>
<keyword evidence="3 5" id="KW-0808">Transferase</keyword>
<organism evidence="8 9">
    <name type="scientific">Simiduia aestuariiviva</name>
    <dbReference type="NCBI Taxonomy" id="1510459"/>
    <lineage>
        <taxon>Bacteria</taxon>
        <taxon>Pseudomonadati</taxon>
        <taxon>Pseudomonadota</taxon>
        <taxon>Gammaproteobacteria</taxon>
        <taxon>Cellvibrionales</taxon>
        <taxon>Cellvibrionaceae</taxon>
        <taxon>Simiduia</taxon>
    </lineage>
</organism>
<dbReference type="PROSITE" id="PS51186">
    <property type="entry name" value="GNAT"/>
    <property type="match status" value="1"/>
</dbReference>
<protein>
    <recommendedName>
        <fullName evidence="5 6">[Ribosomal protein bS18]-alanine N-acetyltransferase</fullName>
        <ecNumber evidence="5 6">2.3.1.266</ecNumber>
    </recommendedName>
</protein>
<comment type="function">
    <text evidence="5 6">Acetylates the N-terminal alanine of ribosomal protein bS18.</text>
</comment>
<dbReference type="EC" id="2.3.1.266" evidence="5 6"/>
<evidence type="ECO:0000313" key="9">
    <source>
        <dbReference type="Proteomes" id="UP000559987"/>
    </source>
</evidence>
<dbReference type="InterPro" id="IPR043690">
    <property type="entry name" value="RimI"/>
</dbReference>
<gene>
    <name evidence="5" type="primary">rimI</name>
    <name evidence="8" type="ORF">FHS30_002678</name>
</gene>
<dbReference type="HAMAP" id="MF_02210">
    <property type="entry name" value="RimI"/>
    <property type="match status" value="1"/>
</dbReference>
<dbReference type="NCBIfam" id="TIGR01575">
    <property type="entry name" value="rimI"/>
    <property type="match status" value="1"/>
</dbReference>
<sequence>MTHVSAQLRLLIPSDIDAVMAIETVAHSHPWKRQSMDDSLAGHHRCVGCVVNEELVGFYIASMGGGDAELLDIAIHPSQRGRGLADLLMGDLIQWAEKKAETVFLEVRISNHKAISVYQRHDFIEVGERPNYYPTANGKEHALIMARYLR</sequence>
<dbReference type="InterPro" id="IPR000182">
    <property type="entry name" value="GNAT_dom"/>
</dbReference>
<keyword evidence="2 5" id="KW-0963">Cytoplasm</keyword>
<comment type="similarity">
    <text evidence="1 5 6">Belongs to the acetyltransferase family. RimI subfamily.</text>
</comment>
<evidence type="ECO:0000256" key="5">
    <source>
        <dbReference type="HAMAP-Rule" id="MF_02210"/>
    </source>
</evidence>
<dbReference type="InterPro" id="IPR016181">
    <property type="entry name" value="Acyl_CoA_acyltransferase"/>
</dbReference>
<dbReference type="PANTHER" id="PTHR43420:SF51">
    <property type="entry name" value="PEPTIDYL-LYSINE N-ACETYLTRANSFERASE YIAC"/>
    <property type="match status" value="1"/>
</dbReference>
<evidence type="ECO:0000256" key="3">
    <source>
        <dbReference type="ARBA" id="ARBA00022679"/>
    </source>
</evidence>
<evidence type="ECO:0000256" key="6">
    <source>
        <dbReference type="RuleBase" id="RU363094"/>
    </source>
</evidence>
<feature type="domain" description="N-acetyltransferase" evidence="7">
    <location>
        <begin position="6"/>
        <end position="150"/>
    </location>
</feature>
<feature type="binding site" evidence="5">
    <location>
        <position position="111"/>
    </location>
    <ligand>
        <name>acetyl-CoA</name>
        <dbReference type="ChEBI" id="CHEBI:57288"/>
    </ligand>
</feature>
<evidence type="ECO:0000256" key="1">
    <source>
        <dbReference type="ARBA" id="ARBA00005395"/>
    </source>
</evidence>
<dbReference type="InterPro" id="IPR006464">
    <property type="entry name" value="AcTrfase_RimI/Ard1"/>
</dbReference>
<reference evidence="8 9" key="1">
    <citation type="submission" date="2020-08" db="EMBL/GenBank/DDBJ databases">
        <title>Genomic Encyclopedia of Type Strains, Phase III (KMG-III): the genomes of soil and plant-associated and newly described type strains.</title>
        <authorList>
            <person name="Whitman W."/>
        </authorList>
    </citation>
    <scope>NUCLEOTIDE SEQUENCE [LARGE SCALE GENOMIC DNA]</scope>
    <source>
        <strain evidence="8 9">CECT 8571</strain>
    </source>
</reference>
<comment type="caution">
    <text evidence="5">Lacks conserved residue(s) required for the propagation of feature annotation.</text>
</comment>
<dbReference type="InterPro" id="IPR050680">
    <property type="entry name" value="YpeA/RimI_acetyltransf"/>
</dbReference>
<dbReference type="EMBL" id="JACHXZ010000003">
    <property type="protein sequence ID" value="MBB3169470.1"/>
    <property type="molecule type" value="Genomic_DNA"/>
</dbReference>
<dbReference type="CDD" id="cd04301">
    <property type="entry name" value="NAT_SF"/>
    <property type="match status" value="1"/>
</dbReference>
<dbReference type="PANTHER" id="PTHR43420">
    <property type="entry name" value="ACETYLTRANSFERASE"/>
    <property type="match status" value="1"/>
</dbReference>
<feature type="active site" description="Proton acceptor" evidence="5">
    <location>
        <position position="106"/>
    </location>
</feature>